<gene>
    <name evidence="1" type="ORF">PDE_05753</name>
</gene>
<organism evidence="1 2">
    <name type="scientific">Penicillium oxalicum (strain 114-2 / CGMCC 5302)</name>
    <name type="common">Penicillium decumbens</name>
    <dbReference type="NCBI Taxonomy" id="933388"/>
    <lineage>
        <taxon>Eukaryota</taxon>
        <taxon>Fungi</taxon>
        <taxon>Dikarya</taxon>
        <taxon>Ascomycota</taxon>
        <taxon>Pezizomycotina</taxon>
        <taxon>Eurotiomycetes</taxon>
        <taxon>Eurotiomycetidae</taxon>
        <taxon>Eurotiales</taxon>
        <taxon>Aspergillaceae</taxon>
        <taxon>Penicillium</taxon>
    </lineage>
</organism>
<proteinExistence type="predicted"/>
<evidence type="ECO:0000313" key="2">
    <source>
        <dbReference type="Proteomes" id="UP000019376"/>
    </source>
</evidence>
<dbReference type="HOGENOM" id="CLU_2334306_0_0_1"/>
<accession>S7ZQ86</accession>
<dbReference type="AlphaFoldDB" id="S7ZQ86"/>
<name>S7ZQ86_PENO1</name>
<protein>
    <submittedName>
        <fullName evidence="1">Uncharacterized protein</fullName>
    </submittedName>
</protein>
<sequence>MDSFTATELGSSSILELSFCAPVDSLASFFRPPSSGRLRRPAPTKDLEQGGLVQVYPGFQSFSTPVHATKEMFLSKWSSSSVTSFPSNQGNGAPTDMI</sequence>
<dbReference type="Proteomes" id="UP000019376">
    <property type="component" value="Unassembled WGS sequence"/>
</dbReference>
<reference evidence="1 2" key="1">
    <citation type="journal article" date="2013" name="PLoS ONE">
        <title>Genomic and secretomic analyses reveal unique features of the lignocellulolytic enzyme system of Penicillium decumbens.</title>
        <authorList>
            <person name="Liu G."/>
            <person name="Zhang L."/>
            <person name="Wei X."/>
            <person name="Zou G."/>
            <person name="Qin Y."/>
            <person name="Ma L."/>
            <person name="Li J."/>
            <person name="Zheng H."/>
            <person name="Wang S."/>
            <person name="Wang C."/>
            <person name="Xun L."/>
            <person name="Zhao G.-P."/>
            <person name="Zhou Z."/>
            <person name="Qu Y."/>
        </authorList>
    </citation>
    <scope>NUCLEOTIDE SEQUENCE [LARGE SCALE GENOMIC DNA]</scope>
    <source>
        <strain evidence="2">114-2 / CGMCC 5302</strain>
    </source>
</reference>
<dbReference type="EMBL" id="KB644412">
    <property type="protein sequence ID" value="EPS30801.1"/>
    <property type="molecule type" value="Genomic_DNA"/>
</dbReference>
<evidence type="ECO:0000313" key="1">
    <source>
        <dbReference type="EMBL" id="EPS30801.1"/>
    </source>
</evidence>
<keyword evidence="2" id="KW-1185">Reference proteome</keyword>